<accession>A0A9W5AZ27</accession>
<evidence type="ECO:0000313" key="1">
    <source>
        <dbReference type="EMBL" id="CUW87356.1"/>
    </source>
</evidence>
<reference evidence="1 2" key="1">
    <citation type="submission" date="2016-01" db="EMBL/GenBank/DDBJ databases">
        <authorList>
            <person name="Regsiter A."/>
            <person name="william w."/>
        </authorList>
    </citation>
    <scope>NUCLEOTIDE SEQUENCE [LARGE SCALE GENOMIC DNA]</scope>
    <source>
        <strain evidence="1 2">CFBP 5494</strain>
    </source>
</reference>
<dbReference type="EMBL" id="FBVY01000004">
    <property type="protein sequence ID" value="CUW87356.1"/>
    <property type="molecule type" value="Genomic_DNA"/>
</dbReference>
<proteinExistence type="predicted"/>
<keyword evidence="2" id="KW-1185">Reference proteome</keyword>
<protein>
    <recommendedName>
        <fullName evidence="3">CHAT domain-containing protein</fullName>
    </recommendedName>
</protein>
<dbReference type="AlphaFoldDB" id="A0A9W5AZ27"/>
<evidence type="ECO:0000313" key="2">
    <source>
        <dbReference type="Proteomes" id="UP000191933"/>
    </source>
</evidence>
<name>A0A9W5AZ27_9HYPH</name>
<comment type="caution">
    <text evidence="1">The sequence shown here is derived from an EMBL/GenBank/DDBJ whole genome shotgun (WGS) entry which is preliminary data.</text>
</comment>
<dbReference type="Proteomes" id="UP000191933">
    <property type="component" value="Unassembled WGS sequence"/>
</dbReference>
<sequence>MLRADEIGMVDEKFFFPRKAVSIIAVGDTGEALLLRAILESLGAAVRLHLPGTPEDILACLNQPDNPPPYLIISGHGDQNGLVIGDINPDVTQLKLREGSLPVEAILGKVHLSGTVIFSTACCTGYDAFGKAFIEGGAKAYIASAGYPDGAATPLFVHMLFYELLVGKSSLEDALSLAATIDDDGDLAFALFKQ</sequence>
<organism evidence="1 2">
    <name type="scientific">Agrobacterium genomosp. 2 str. CFBP 5494</name>
    <dbReference type="NCBI Taxonomy" id="1183436"/>
    <lineage>
        <taxon>Bacteria</taxon>
        <taxon>Pseudomonadati</taxon>
        <taxon>Pseudomonadota</taxon>
        <taxon>Alphaproteobacteria</taxon>
        <taxon>Hyphomicrobiales</taxon>
        <taxon>Rhizobiaceae</taxon>
        <taxon>Rhizobium/Agrobacterium group</taxon>
        <taxon>Agrobacterium</taxon>
        <taxon>Agrobacterium tumefaciens complex</taxon>
    </lineage>
</organism>
<evidence type="ECO:0008006" key="3">
    <source>
        <dbReference type="Google" id="ProtNLM"/>
    </source>
</evidence>
<gene>
    <name evidence="1" type="ORF">AGR2A_Cc120016</name>
</gene>